<sequence length="215" mass="21840">MFHSTGGGGNGKKQNSAGGTRHHQHDGSTSASMTTPSGSQYTSSAQAKSSSTSKQTSQMSPSASSTSTSSSGSSGTAYTGTATFFYQGGVAGACGTVNSDSTPLVALQTEMYGSGSYCGKTVVITNKGASSLPPWRCNLLQFGLTRRRSPASSSPANGKSVTATVQDECPGCSSSASLDLSTGAFDSIGDEGTGELSISWYFSGFFADLLVYLQD</sequence>
<dbReference type="Gene3D" id="2.40.40.10">
    <property type="entry name" value="RlpA-like domain"/>
    <property type="match status" value="1"/>
</dbReference>
<feature type="compositionally biased region" description="Low complexity" evidence="2">
    <location>
        <begin position="39"/>
        <end position="74"/>
    </location>
</feature>
<proteinExistence type="predicted"/>
<dbReference type="CDD" id="cd22191">
    <property type="entry name" value="DPBB_RlpA_EXP_N-like"/>
    <property type="match status" value="1"/>
</dbReference>
<dbReference type="EMBL" id="CENE01000002">
    <property type="protein sequence ID" value="CEQ39046.1"/>
    <property type="molecule type" value="Genomic_DNA"/>
</dbReference>
<dbReference type="AlphaFoldDB" id="A0A0D6EGJ6"/>
<evidence type="ECO:0000256" key="1">
    <source>
        <dbReference type="ARBA" id="ARBA00022729"/>
    </source>
</evidence>
<reference evidence="4" key="1">
    <citation type="submission" date="2015-02" db="EMBL/GenBank/DDBJ databases">
        <authorList>
            <person name="Gon?alves P."/>
        </authorList>
    </citation>
    <scope>NUCLEOTIDE SEQUENCE [LARGE SCALE GENOMIC DNA]</scope>
</reference>
<dbReference type="Proteomes" id="UP000243876">
    <property type="component" value="Unassembled WGS sequence"/>
</dbReference>
<dbReference type="PANTHER" id="PTHR31836">
    <property type="match status" value="1"/>
</dbReference>
<dbReference type="OrthoDB" id="2538211at2759"/>
<feature type="non-terminal residue" evidence="3">
    <location>
        <position position="1"/>
    </location>
</feature>
<dbReference type="InterPro" id="IPR036908">
    <property type="entry name" value="RlpA-like_sf"/>
</dbReference>
<dbReference type="SUPFAM" id="SSF50685">
    <property type="entry name" value="Barwin-like endoglucanases"/>
    <property type="match status" value="1"/>
</dbReference>
<gene>
    <name evidence="3" type="primary">SPOSA6832_00541</name>
</gene>
<feature type="region of interest" description="Disordered" evidence="2">
    <location>
        <begin position="1"/>
        <end position="74"/>
    </location>
</feature>
<name>A0A0D6EGJ6_SPOSA</name>
<dbReference type="InterPro" id="IPR051477">
    <property type="entry name" value="Expansin_CellWall"/>
</dbReference>
<keyword evidence="1" id="KW-0732">Signal</keyword>
<evidence type="ECO:0000256" key="2">
    <source>
        <dbReference type="SAM" id="MobiDB-lite"/>
    </source>
</evidence>
<organism evidence="3 4">
    <name type="scientific">Sporidiobolus salmonicolor</name>
    <name type="common">Yeast-like fungus</name>
    <name type="synonym">Sporobolomyces salmonicolor</name>
    <dbReference type="NCBI Taxonomy" id="5005"/>
    <lineage>
        <taxon>Eukaryota</taxon>
        <taxon>Fungi</taxon>
        <taxon>Dikarya</taxon>
        <taxon>Basidiomycota</taxon>
        <taxon>Pucciniomycotina</taxon>
        <taxon>Microbotryomycetes</taxon>
        <taxon>Sporidiobolales</taxon>
        <taxon>Sporidiobolaceae</taxon>
        <taxon>Sporobolomyces</taxon>
    </lineage>
</organism>
<feature type="compositionally biased region" description="Polar residues" evidence="2">
    <location>
        <begin position="27"/>
        <end position="38"/>
    </location>
</feature>
<protein>
    <submittedName>
        <fullName evidence="3">SPOSA6832_00541-mRNA-1:cds</fullName>
    </submittedName>
</protein>
<keyword evidence="4" id="KW-1185">Reference proteome</keyword>
<feature type="compositionally biased region" description="Gly residues" evidence="2">
    <location>
        <begin position="1"/>
        <end position="11"/>
    </location>
</feature>
<dbReference type="PANTHER" id="PTHR31836:SF25">
    <property type="entry name" value="RLPA-LIKE PROTEIN DOUBLE-PSI BETA-BARREL DOMAIN-CONTAINING PROTEIN"/>
    <property type="match status" value="1"/>
</dbReference>
<evidence type="ECO:0000313" key="3">
    <source>
        <dbReference type="EMBL" id="CEQ39046.1"/>
    </source>
</evidence>
<evidence type="ECO:0000313" key="4">
    <source>
        <dbReference type="Proteomes" id="UP000243876"/>
    </source>
</evidence>
<accession>A0A0D6EGJ6</accession>